<dbReference type="SUPFAM" id="SSF56935">
    <property type="entry name" value="Porins"/>
    <property type="match status" value="1"/>
</dbReference>
<evidence type="ECO:0000256" key="3">
    <source>
        <dbReference type="ARBA" id="ARBA00022452"/>
    </source>
</evidence>
<evidence type="ECO:0000256" key="2">
    <source>
        <dbReference type="ARBA" id="ARBA00022448"/>
    </source>
</evidence>
<dbReference type="InterPro" id="IPR000531">
    <property type="entry name" value="Beta-barrel_TonB"/>
</dbReference>
<accession>A0A8E1URH1</accession>
<comment type="similarity">
    <text evidence="8 9">Belongs to the TonB-dependent receptor family.</text>
</comment>
<dbReference type="OrthoDB" id="1109428at2"/>
<dbReference type="Pfam" id="PF07715">
    <property type="entry name" value="Plug"/>
    <property type="match status" value="1"/>
</dbReference>
<comment type="caution">
    <text evidence="13">The sequence shown here is derived from an EMBL/GenBank/DDBJ whole genome shotgun (WGS) entry which is preliminary data.</text>
</comment>
<keyword evidence="4 8" id="KW-0812">Transmembrane</keyword>
<dbReference type="NCBIfam" id="TIGR04056">
    <property type="entry name" value="OMP_RagA_SusC"/>
    <property type="match status" value="1"/>
</dbReference>
<reference evidence="13 14" key="1">
    <citation type="submission" date="2015-06" db="EMBL/GenBank/DDBJ databases">
        <title>Prevotella sp. 109, sp. nov., a novel member of the family Prevotellaceae isolated from human faeces.</title>
        <authorList>
            <person name="Shkoporov A.N."/>
            <person name="Chaplin A.V."/>
            <person name="Kafarskaia L.I."/>
            <person name="Efimov B.A."/>
        </authorList>
    </citation>
    <scope>NUCLEOTIDE SEQUENCE [LARGE SCALE GENOMIC DNA]</scope>
    <source>
        <strain evidence="13 14">109</strain>
    </source>
</reference>
<dbReference type="AlphaFoldDB" id="A0A8E1URH1"/>
<feature type="chain" id="PRO_5034936443" evidence="10">
    <location>
        <begin position="22"/>
        <end position="1040"/>
    </location>
</feature>
<keyword evidence="6 8" id="KW-0472">Membrane</keyword>
<name>A0A8E1URH1_9BACT</name>
<dbReference type="NCBIfam" id="TIGR04057">
    <property type="entry name" value="SusC_RagA_signa"/>
    <property type="match status" value="1"/>
</dbReference>
<evidence type="ECO:0000313" key="14">
    <source>
        <dbReference type="Proteomes" id="UP000036951"/>
    </source>
</evidence>
<dbReference type="Gene3D" id="2.40.170.20">
    <property type="entry name" value="TonB-dependent receptor, beta-barrel domain"/>
    <property type="match status" value="1"/>
</dbReference>
<dbReference type="GO" id="GO:0009279">
    <property type="term" value="C:cell outer membrane"/>
    <property type="evidence" value="ECO:0007669"/>
    <property type="project" value="UniProtKB-SubCell"/>
</dbReference>
<dbReference type="InterPro" id="IPR037066">
    <property type="entry name" value="Plug_dom_sf"/>
</dbReference>
<dbReference type="InterPro" id="IPR039426">
    <property type="entry name" value="TonB-dep_rcpt-like"/>
</dbReference>
<evidence type="ECO:0000256" key="9">
    <source>
        <dbReference type="RuleBase" id="RU003357"/>
    </source>
</evidence>
<dbReference type="SUPFAM" id="SSF49464">
    <property type="entry name" value="Carboxypeptidase regulatory domain-like"/>
    <property type="match status" value="1"/>
</dbReference>
<keyword evidence="5 9" id="KW-0798">TonB box</keyword>
<dbReference type="InterPro" id="IPR023997">
    <property type="entry name" value="TonB-dep_OMP_SusC/RagA_CS"/>
</dbReference>
<dbReference type="InterPro" id="IPR036942">
    <property type="entry name" value="Beta-barrel_TonB_sf"/>
</dbReference>
<keyword evidence="7 8" id="KW-0998">Cell outer membrane</keyword>
<evidence type="ECO:0000313" key="13">
    <source>
        <dbReference type="EMBL" id="KOO69561.1"/>
    </source>
</evidence>
<evidence type="ECO:0000256" key="8">
    <source>
        <dbReference type="PROSITE-ProRule" id="PRU01360"/>
    </source>
</evidence>
<feature type="signal peptide" evidence="10">
    <location>
        <begin position="1"/>
        <end position="21"/>
    </location>
</feature>
<feature type="domain" description="TonB-dependent receptor-like beta-barrel" evidence="11">
    <location>
        <begin position="430"/>
        <end position="1006"/>
    </location>
</feature>
<proteinExistence type="inferred from homology"/>
<dbReference type="Pfam" id="PF00593">
    <property type="entry name" value="TonB_dep_Rec_b-barrel"/>
    <property type="match status" value="1"/>
</dbReference>
<evidence type="ECO:0000256" key="10">
    <source>
        <dbReference type="SAM" id="SignalP"/>
    </source>
</evidence>
<evidence type="ECO:0000259" key="12">
    <source>
        <dbReference type="Pfam" id="PF07715"/>
    </source>
</evidence>
<dbReference type="InterPro" id="IPR023996">
    <property type="entry name" value="TonB-dep_OMP_SusC/RagA"/>
</dbReference>
<dbReference type="Gene3D" id="2.170.130.10">
    <property type="entry name" value="TonB-dependent receptor, plug domain"/>
    <property type="match status" value="1"/>
</dbReference>
<organism evidence="13 14">
    <name type="scientific">Xylanibacter rarus</name>
    <dbReference type="NCBI Taxonomy" id="1676614"/>
    <lineage>
        <taxon>Bacteria</taxon>
        <taxon>Pseudomonadati</taxon>
        <taxon>Bacteroidota</taxon>
        <taxon>Bacteroidia</taxon>
        <taxon>Bacteroidales</taxon>
        <taxon>Prevotellaceae</taxon>
        <taxon>Xylanibacter</taxon>
    </lineage>
</organism>
<keyword evidence="14" id="KW-1185">Reference proteome</keyword>
<feature type="domain" description="TonB-dependent receptor plug" evidence="12">
    <location>
        <begin position="115"/>
        <end position="221"/>
    </location>
</feature>
<dbReference type="Proteomes" id="UP000036951">
    <property type="component" value="Unassembled WGS sequence"/>
</dbReference>
<dbReference type="Pfam" id="PF13715">
    <property type="entry name" value="CarbopepD_reg_2"/>
    <property type="match status" value="1"/>
</dbReference>
<dbReference type="PROSITE" id="PS52016">
    <property type="entry name" value="TONB_DEPENDENT_REC_3"/>
    <property type="match status" value="1"/>
</dbReference>
<dbReference type="Gene3D" id="2.60.40.1120">
    <property type="entry name" value="Carboxypeptidase-like, regulatory domain"/>
    <property type="match status" value="1"/>
</dbReference>
<evidence type="ECO:0000259" key="11">
    <source>
        <dbReference type="Pfam" id="PF00593"/>
    </source>
</evidence>
<evidence type="ECO:0000256" key="4">
    <source>
        <dbReference type="ARBA" id="ARBA00022692"/>
    </source>
</evidence>
<dbReference type="InterPro" id="IPR012910">
    <property type="entry name" value="Plug_dom"/>
</dbReference>
<evidence type="ECO:0000256" key="5">
    <source>
        <dbReference type="ARBA" id="ARBA00023077"/>
    </source>
</evidence>
<comment type="subcellular location">
    <subcellularLocation>
        <location evidence="1 8">Cell outer membrane</location>
        <topology evidence="1 8">Multi-pass membrane protein</topology>
    </subcellularLocation>
</comment>
<evidence type="ECO:0000256" key="7">
    <source>
        <dbReference type="ARBA" id="ARBA00023237"/>
    </source>
</evidence>
<keyword evidence="10" id="KW-0732">Signal</keyword>
<gene>
    <name evidence="13" type="ORF">ACU52_01795</name>
</gene>
<dbReference type="InterPro" id="IPR008969">
    <property type="entry name" value="CarboxyPept-like_regulatory"/>
</dbReference>
<dbReference type="EMBL" id="LFQU01000002">
    <property type="protein sequence ID" value="KOO69561.1"/>
    <property type="molecule type" value="Genomic_DNA"/>
</dbReference>
<sequence length="1040" mass="114649">MLSSVKRIVLFFVLMSFGLYATAQTTMEVSGTVKDDQGETVIGASVLEEGTTNGAVTDIDGNFKLKVKEGAKIRISYVGYNTVTLPARQNMVVKLEEAGNIMDELVVTGYTTQRKADLTGSVSVVSTDDLKTSPDADPMRALQGRVPGMTVTGNGSPIGTGTVRIRGIGSFNSSQDPLFVIDGVPTTMSLNSLNTNDIESMQVLKDAASASIYGSRASNGVIIITTKQGKKGGKMKVDFSANLTASFYTSQSLMNLCNSAEYATAMAQAALNDGIDPVTYAANYGLNLNAANGTPITVWNPATEQYENYTVNGRYDGFINSAKTMKYSDTDWLDEISRTGFSQNYDLSISNATDKYSALFSLGYKKNEGILKYTSFENISARMNSSYNINKNLTVGENFTITWSRQVDCAPMENALKMAPIVPVYETDGTTFGGPVGSMSDRQNPLREMYQNRDNHLDYWRLFGNAYVELKPIEGLVLRSSFGIDFYTSFIQSMNHTFHSDIVNNNVASTTLSNKNDMNWTWSNTATYNFTLADKHDFSVLLGVELSKQNSIDWSGYNEGYALEDPDYMWPNAATGTARVAGAMVGYRLASFFGKVDYNYDDLILASFTMRRDGSSRFGKGNRWGTFPAATLGFRVSKLLEKDWLDDWKIRLSWGKTGNQAIDNNAQFGLYVADYGLDRITSTAYDLFLQGSGTFPSGYRATQLPNANLKWESATQYNIGTDFTLFHNMLYGSIDWYIKDVDDMLINPAYIGTKGEGGATWMNGPSLRNWGMEFMLGYRKTLPCGLGLDINANADFFRNKVTSLPETATGSYAHTSKENLVESGQPYGSIVGYVVEGLYQTQEEVNASGQANARVGGLKYADLDKNGVINSDDQDWIYNPVPKFSYGINIGLTYKGFDLSMFWQGVYDKDVYNNQKFQTDFWAVTDAGSNKGNRLLNAWNTNNTGSTIPRLSTTNTADEGRASSYFVENGSYLKLRTLQVGYTFPSSLISKLKMTSARVYLSGQNLLTIKSSSLTCPDPENPDWNYPLSTSLSFGLQLSF</sequence>
<evidence type="ECO:0000256" key="1">
    <source>
        <dbReference type="ARBA" id="ARBA00004571"/>
    </source>
</evidence>
<evidence type="ECO:0000256" key="6">
    <source>
        <dbReference type="ARBA" id="ARBA00023136"/>
    </source>
</evidence>
<protein>
    <submittedName>
        <fullName evidence="13">TonB-dependent receptor</fullName>
    </submittedName>
</protein>
<keyword evidence="13" id="KW-0675">Receptor</keyword>
<keyword evidence="3 8" id="KW-1134">Transmembrane beta strand</keyword>
<keyword evidence="2 8" id="KW-0813">Transport</keyword>